<dbReference type="AlphaFoldDB" id="A0AB73B5B5"/>
<organism evidence="3 4">
    <name type="scientific">Corynebacterium flavescens</name>
    <dbReference type="NCBI Taxonomy" id="28028"/>
    <lineage>
        <taxon>Bacteria</taxon>
        <taxon>Bacillati</taxon>
        <taxon>Actinomycetota</taxon>
        <taxon>Actinomycetes</taxon>
        <taxon>Mycobacteriales</taxon>
        <taxon>Corynebacteriaceae</taxon>
        <taxon>Corynebacterium</taxon>
    </lineage>
</organism>
<feature type="compositionally biased region" description="Basic and acidic residues" evidence="1">
    <location>
        <begin position="15"/>
        <end position="24"/>
    </location>
</feature>
<keyword evidence="2" id="KW-0472">Membrane</keyword>
<gene>
    <name evidence="3" type="ORF">CFL01nite_03170</name>
</gene>
<keyword evidence="2" id="KW-0812">Transmembrane</keyword>
<feature type="transmembrane region" description="Helical" evidence="2">
    <location>
        <begin position="86"/>
        <end position="117"/>
    </location>
</feature>
<sequence length="179" mass="18572">MRTEAPALSNPFNSDGDRSADADHGSNPAPEDSSAPGNYSTPSDSGLPSYGSQPQASAYSGASYGGAMSDPAQSAGKKSTMALVTLIFGVLSLLTMIFGVGILLGFITVILAIIAFIRNRSKAAKDRRTWMTVTGLVLAAVALAVGLYIIGSFVAVFSDCVTLDDQDAINQCVEEKLQS</sequence>
<feature type="region of interest" description="Disordered" evidence="1">
    <location>
        <begin position="1"/>
        <end position="54"/>
    </location>
</feature>
<dbReference type="Proteomes" id="UP000315353">
    <property type="component" value="Unassembled WGS sequence"/>
</dbReference>
<name>A0AB73B5B5_CORFL</name>
<evidence type="ECO:0000256" key="2">
    <source>
        <dbReference type="SAM" id="Phobius"/>
    </source>
</evidence>
<dbReference type="EMBL" id="BJNB01000003">
    <property type="protein sequence ID" value="GEB96822.1"/>
    <property type="molecule type" value="Genomic_DNA"/>
</dbReference>
<comment type="caution">
    <text evidence="3">The sequence shown here is derived from an EMBL/GenBank/DDBJ whole genome shotgun (WGS) entry which is preliminary data.</text>
</comment>
<evidence type="ECO:0000313" key="3">
    <source>
        <dbReference type="EMBL" id="GEB96822.1"/>
    </source>
</evidence>
<feature type="transmembrane region" description="Helical" evidence="2">
    <location>
        <begin position="129"/>
        <end position="157"/>
    </location>
</feature>
<keyword evidence="2" id="KW-1133">Transmembrane helix</keyword>
<proteinExistence type="predicted"/>
<evidence type="ECO:0008006" key="5">
    <source>
        <dbReference type="Google" id="ProtNLM"/>
    </source>
</evidence>
<evidence type="ECO:0000256" key="1">
    <source>
        <dbReference type="SAM" id="MobiDB-lite"/>
    </source>
</evidence>
<accession>A0AB73B5B5</accession>
<reference evidence="3 4" key="1">
    <citation type="submission" date="2019-06" db="EMBL/GenBank/DDBJ databases">
        <title>Whole genome shotgun sequence of Corynebacterium flavescens NBRC 14136.</title>
        <authorList>
            <person name="Hosoyama A."/>
            <person name="Uohara A."/>
            <person name="Ohji S."/>
            <person name="Ichikawa N."/>
        </authorList>
    </citation>
    <scope>NUCLEOTIDE SEQUENCE [LARGE SCALE GENOMIC DNA]</scope>
    <source>
        <strain evidence="3 4">NBRC 14136</strain>
    </source>
</reference>
<evidence type="ECO:0000313" key="4">
    <source>
        <dbReference type="Proteomes" id="UP000315353"/>
    </source>
</evidence>
<protein>
    <recommendedName>
        <fullName evidence="5">DUF4190 domain-containing protein</fullName>
    </recommendedName>
</protein>
<feature type="compositionally biased region" description="Polar residues" evidence="1">
    <location>
        <begin position="35"/>
        <end position="46"/>
    </location>
</feature>